<dbReference type="Ensembl" id="ENSOMYT00000132143.1">
    <property type="protein sequence ID" value="ENSOMYP00000133827.1"/>
    <property type="gene ID" value="ENSOMYG00000024855.2"/>
</dbReference>
<feature type="transmembrane region" description="Helical" evidence="1">
    <location>
        <begin position="12"/>
        <end position="33"/>
    </location>
</feature>
<evidence type="ECO:0000259" key="2">
    <source>
        <dbReference type="Pfam" id="PF02225"/>
    </source>
</evidence>
<gene>
    <name evidence="3" type="primary">LOC110500823</name>
</gene>
<feature type="transmembrane region" description="Helical" evidence="1">
    <location>
        <begin position="261"/>
        <end position="280"/>
    </location>
</feature>
<dbReference type="GeneTree" id="ENSGT00940000156171"/>
<keyword evidence="1" id="KW-0812">Transmembrane</keyword>
<dbReference type="Pfam" id="PF02225">
    <property type="entry name" value="PA"/>
    <property type="match status" value="1"/>
</dbReference>
<feature type="transmembrane region" description="Helical" evidence="1">
    <location>
        <begin position="198"/>
        <end position="222"/>
    </location>
</feature>
<dbReference type="InterPro" id="IPR046450">
    <property type="entry name" value="PA_dom_sf"/>
</dbReference>
<dbReference type="AlphaFoldDB" id="A0A8K9XI11"/>
<evidence type="ECO:0000313" key="4">
    <source>
        <dbReference type="Proteomes" id="UP000694395"/>
    </source>
</evidence>
<evidence type="ECO:0000256" key="1">
    <source>
        <dbReference type="SAM" id="Phobius"/>
    </source>
</evidence>
<feature type="domain" description="PA" evidence="2">
    <location>
        <begin position="90"/>
        <end position="167"/>
    </location>
</feature>
<organism evidence="3 4">
    <name type="scientific">Oncorhynchus mykiss</name>
    <name type="common">Rainbow trout</name>
    <name type="synonym">Salmo gairdneri</name>
    <dbReference type="NCBI Taxonomy" id="8022"/>
    <lineage>
        <taxon>Eukaryota</taxon>
        <taxon>Metazoa</taxon>
        <taxon>Chordata</taxon>
        <taxon>Craniata</taxon>
        <taxon>Vertebrata</taxon>
        <taxon>Euteleostomi</taxon>
        <taxon>Actinopterygii</taxon>
        <taxon>Neopterygii</taxon>
        <taxon>Teleostei</taxon>
        <taxon>Protacanthopterygii</taxon>
        <taxon>Salmoniformes</taxon>
        <taxon>Salmonidae</taxon>
        <taxon>Salmoninae</taxon>
        <taxon>Oncorhynchus</taxon>
    </lineage>
</organism>
<dbReference type="SUPFAM" id="SSF52025">
    <property type="entry name" value="PA domain"/>
    <property type="match status" value="1"/>
</dbReference>
<name>A0A8K9XI11_ONCMY</name>
<reference evidence="3" key="3">
    <citation type="submission" date="2025-09" db="UniProtKB">
        <authorList>
            <consortium name="Ensembl"/>
        </authorList>
    </citation>
    <scope>IDENTIFICATION</scope>
</reference>
<sequence>MTMSLIQACRSLVLSTWLLSFCFVHFFCLDFTVAEREEWYTAFINITYIDPITSMIRTEKTECGRYGEHSLKRDAKGVVILPSLSQDWQACDPGTLFPVPVQGSAWIALIASGNCTYKEKIRHAANQNASAIVIFNVGSSNANDTITMSYSGMGDVVAVMIPEPKGREVAALLERNVTVTMHITIGTRNLQKYVSRTSVVFVSISFIILMIISLAWLVFYYIQRFRYANARDRNLVGFSNTPDYNTCCRQGIHLISEGQLLVFYLSSLTHSLSLTLFFLLSLSLSPLLSHPFSLSHPFLSLSLLPLAPSSLSPLSPLSVFSLSLLSLFSLSSLTLSLSPLRGVWEMQLRRPSVSCRSGPSGRETGRRSQTLITVPCVSRVTSQTTWSGYYPADTFSIRTAWTPGCWTTGPVPCAR</sequence>
<reference evidence="3" key="2">
    <citation type="submission" date="2025-08" db="UniProtKB">
        <authorList>
            <consortium name="Ensembl"/>
        </authorList>
    </citation>
    <scope>IDENTIFICATION</scope>
</reference>
<accession>A0A8K9XI11</accession>
<dbReference type="CDD" id="cd02122">
    <property type="entry name" value="PA_GRAIL_like"/>
    <property type="match status" value="1"/>
</dbReference>
<evidence type="ECO:0000313" key="3">
    <source>
        <dbReference type="Ensembl" id="ENSOMYP00000133827.1"/>
    </source>
</evidence>
<keyword evidence="1" id="KW-1133">Transmembrane helix</keyword>
<feature type="transmembrane region" description="Helical" evidence="1">
    <location>
        <begin position="319"/>
        <end position="340"/>
    </location>
</feature>
<dbReference type="InterPro" id="IPR003137">
    <property type="entry name" value="PA_domain"/>
</dbReference>
<protein>
    <recommendedName>
        <fullName evidence="2">PA domain-containing protein</fullName>
    </recommendedName>
</protein>
<keyword evidence="4" id="KW-1185">Reference proteome</keyword>
<keyword evidence="1" id="KW-0472">Membrane</keyword>
<dbReference type="Proteomes" id="UP000694395">
    <property type="component" value="Chromosome 21"/>
</dbReference>
<dbReference type="Gene3D" id="3.50.30.30">
    <property type="match status" value="1"/>
</dbReference>
<reference evidence="3" key="1">
    <citation type="submission" date="2020-07" db="EMBL/GenBank/DDBJ databases">
        <title>A long reads based de novo assembly of the rainbow trout Arlee double haploid line genome.</title>
        <authorList>
            <person name="Gao G."/>
            <person name="Palti Y."/>
        </authorList>
    </citation>
    <scope>NUCLEOTIDE SEQUENCE [LARGE SCALE GENOMIC DNA]</scope>
</reference>
<proteinExistence type="predicted"/>
<dbReference type="FunFam" id="3.50.30.30:FF:000003">
    <property type="entry name" value="E3 ubiquitin-protein ligase RNF128"/>
    <property type="match status" value="1"/>
</dbReference>